<gene>
    <name evidence="3" type="ORF">PFISCL1PPCAC_14084</name>
</gene>
<comment type="subcellular location">
    <subcellularLocation>
        <location evidence="1">Nucleus</location>
    </subcellularLocation>
</comment>
<organism evidence="3 4">
    <name type="scientific">Pristionchus fissidentatus</name>
    <dbReference type="NCBI Taxonomy" id="1538716"/>
    <lineage>
        <taxon>Eukaryota</taxon>
        <taxon>Metazoa</taxon>
        <taxon>Ecdysozoa</taxon>
        <taxon>Nematoda</taxon>
        <taxon>Chromadorea</taxon>
        <taxon>Rhabditida</taxon>
        <taxon>Rhabditina</taxon>
        <taxon>Diplogasteromorpha</taxon>
        <taxon>Diplogasteroidea</taxon>
        <taxon>Neodiplogasteridae</taxon>
        <taxon>Pristionchus</taxon>
    </lineage>
</organism>
<comment type="caution">
    <text evidence="3">The sequence shown here is derived from an EMBL/GenBank/DDBJ whole genome shotgun (WGS) entry which is preliminary data.</text>
</comment>
<dbReference type="Pfam" id="PF13358">
    <property type="entry name" value="DDE_3"/>
    <property type="match status" value="1"/>
</dbReference>
<reference evidence="3" key="1">
    <citation type="submission" date="2023-10" db="EMBL/GenBank/DDBJ databases">
        <title>Genome assembly of Pristionchus species.</title>
        <authorList>
            <person name="Yoshida K."/>
            <person name="Sommer R.J."/>
        </authorList>
    </citation>
    <scope>NUCLEOTIDE SEQUENCE</scope>
    <source>
        <strain evidence="3">RS5133</strain>
    </source>
</reference>
<sequence>DRVFGYLHEGMSVRMISKKVGISRKAVAKLIKDRGLKKEYHPNSLKDDGKWEEIKKHIKEMYDTKKDVLTRTVIDEIKDKFLEEISHYCVSRVRVELNKEKRLPRYGAMVREANQPKRVAWVETTKGNREPFHDTFFVDESSFELDNVSTYVFVNKNDPYAHIVPGPKHKIRVMIWLGISLEGPTEVRIMQPGESINAVKYVEIVKSHYQPAALKYYGGYCKIAHDNASAHTARYTKDALQQMGVEVMPWPAESPDMNPVELVFADMKWKIRNIYKPTSKGELVAAIKDYVKNYLTKEQCQRFVRHIHPAMDLVKAREGQPVRGKKD</sequence>
<dbReference type="AlphaFoldDB" id="A0AAV5VVN8"/>
<dbReference type="InterPro" id="IPR052338">
    <property type="entry name" value="Transposase_5"/>
</dbReference>
<name>A0AAV5VVN8_9BILA</name>
<dbReference type="GO" id="GO:0005634">
    <property type="term" value="C:nucleus"/>
    <property type="evidence" value="ECO:0007669"/>
    <property type="project" value="UniProtKB-SubCell"/>
</dbReference>
<protein>
    <recommendedName>
        <fullName evidence="2">Tc1-like transposase DDE domain-containing protein</fullName>
    </recommendedName>
</protein>
<dbReference type="EMBL" id="BTSY01000004">
    <property type="protein sequence ID" value="GMT22787.1"/>
    <property type="molecule type" value="Genomic_DNA"/>
</dbReference>
<dbReference type="InterPro" id="IPR038717">
    <property type="entry name" value="Tc1-like_DDE_dom"/>
</dbReference>
<dbReference type="InterPro" id="IPR036397">
    <property type="entry name" value="RNaseH_sf"/>
</dbReference>
<evidence type="ECO:0000259" key="2">
    <source>
        <dbReference type="Pfam" id="PF13358"/>
    </source>
</evidence>
<evidence type="ECO:0000256" key="1">
    <source>
        <dbReference type="ARBA" id="ARBA00004123"/>
    </source>
</evidence>
<feature type="non-terminal residue" evidence="3">
    <location>
        <position position="1"/>
    </location>
</feature>
<dbReference type="PANTHER" id="PTHR23022:SF134">
    <property type="entry name" value="TRANSPOSABLE ELEMENT TC1 TRANSPOSASE"/>
    <property type="match status" value="1"/>
</dbReference>
<evidence type="ECO:0000313" key="4">
    <source>
        <dbReference type="Proteomes" id="UP001432322"/>
    </source>
</evidence>
<dbReference type="GO" id="GO:0003676">
    <property type="term" value="F:nucleic acid binding"/>
    <property type="evidence" value="ECO:0007669"/>
    <property type="project" value="InterPro"/>
</dbReference>
<evidence type="ECO:0000313" key="3">
    <source>
        <dbReference type="EMBL" id="GMT22787.1"/>
    </source>
</evidence>
<dbReference type="Gene3D" id="3.30.420.10">
    <property type="entry name" value="Ribonuclease H-like superfamily/Ribonuclease H"/>
    <property type="match status" value="1"/>
</dbReference>
<keyword evidence="4" id="KW-1185">Reference proteome</keyword>
<feature type="domain" description="Tc1-like transposase DDE" evidence="2">
    <location>
        <begin position="135"/>
        <end position="274"/>
    </location>
</feature>
<dbReference type="SUPFAM" id="SSF46689">
    <property type="entry name" value="Homeodomain-like"/>
    <property type="match status" value="1"/>
</dbReference>
<dbReference type="PANTHER" id="PTHR23022">
    <property type="entry name" value="TRANSPOSABLE ELEMENT-RELATED"/>
    <property type="match status" value="1"/>
</dbReference>
<feature type="non-terminal residue" evidence="3">
    <location>
        <position position="327"/>
    </location>
</feature>
<dbReference type="InterPro" id="IPR009057">
    <property type="entry name" value="Homeodomain-like_sf"/>
</dbReference>
<proteinExistence type="predicted"/>
<dbReference type="Proteomes" id="UP001432322">
    <property type="component" value="Unassembled WGS sequence"/>
</dbReference>
<accession>A0AAV5VVN8</accession>